<dbReference type="STRING" id="560819.SAMN05428998_11321"/>
<proteinExistence type="inferred from homology"/>
<evidence type="ECO:0000256" key="2">
    <source>
        <dbReference type="ARBA" id="ARBA00022801"/>
    </source>
</evidence>
<evidence type="ECO:0000256" key="4">
    <source>
        <dbReference type="ARBA" id="ARBA00038058"/>
    </source>
</evidence>
<dbReference type="InterPro" id="IPR006555">
    <property type="entry name" value="ATP-dep_Helicase_C"/>
</dbReference>
<name>A0A1Y6C136_9PROT</name>
<evidence type="ECO:0000256" key="3">
    <source>
        <dbReference type="ARBA" id="ARBA00022840"/>
    </source>
</evidence>
<protein>
    <submittedName>
        <fullName evidence="7">ATP-dependent DNA helicase DinG</fullName>
    </submittedName>
</protein>
<comment type="similarity">
    <text evidence="4">Belongs to the helicase family. DinG subfamily.</text>
</comment>
<accession>A0A1Y6C136</accession>
<dbReference type="GO" id="GO:0006281">
    <property type="term" value="P:DNA repair"/>
    <property type="evidence" value="ECO:0007669"/>
    <property type="project" value="TreeGrafter"/>
</dbReference>
<dbReference type="PANTHER" id="PTHR11472:SF34">
    <property type="entry name" value="REGULATOR OF TELOMERE ELONGATION HELICASE 1"/>
    <property type="match status" value="1"/>
</dbReference>
<dbReference type="EMBL" id="FWZX01000013">
    <property type="protein sequence ID" value="SMF38378.1"/>
    <property type="molecule type" value="Genomic_DNA"/>
</dbReference>
<dbReference type="PROSITE" id="PS51193">
    <property type="entry name" value="HELICASE_ATP_BIND_2"/>
    <property type="match status" value="1"/>
</dbReference>
<gene>
    <name evidence="7" type="ORF">SAMN05428998_11321</name>
</gene>
<keyword evidence="3" id="KW-0067">ATP-binding</keyword>
<evidence type="ECO:0000256" key="1">
    <source>
        <dbReference type="ARBA" id="ARBA00022741"/>
    </source>
</evidence>
<keyword evidence="1" id="KW-0547">Nucleotide-binding</keyword>
<organism evidence="7 8">
    <name type="scientific">Tistlia consotensis USBA 355</name>
    <dbReference type="NCBI Taxonomy" id="560819"/>
    <lineage>
        <taxon>Bacteria</taxon>
        <taxon>Pseudomonadati</taxon>
        <taxon>Pseudomonadota</taxon>
        <taxon>Alphaproteobacteria</taxon>
        <taxon>Rhodospirillales</taxon>
        <taxon>Rhodovibrionaceae</taxon>
        <taxon>Tistlia</taxon>
    </lineage>
</organism>
<feature type="domain" description="Helicase ATP-binding" evidence="6">
    <location>
        <begin position="212"/>
        <end position="492"/>
    </location>
</feature>
<evidence type="ECO:0000313" key="8">
    <source>
        <dbReference type="Proteomes" id="UP000192917"/>
    </source>
</evidence>
<dbReference type="Proteomes" id="UP000192917">
    <property type="component" value="Unassembled WGS sequence"/>
</dbReference>
<evidence type="ECO:0000313" key="7">
    <source>
        <dbReference type="EMBL" id="SMF38378.1"/>
    </source>
</evidence>
<evidence type="ECO:0000259" key="6">
    <source>
        <dbReference type="PROSITE" id="PS51193"/>
    </source>
</evidence>
<dbReference type="GO" id="GO:0003676">
    <property type="term" value="F:nucleic acid binding"/>
    <property type="evidence" value="ECO:0007669"/>
    <property type="project" value="InterPro"/>
</dbReference>
<dbReference type="InterPro" id="IPR014013">
    <property type="entry name" value="Helic_SF1/SF2_ATP-bd_DinG/Rad3"/>
</dbReference>
<dbReference type="GO" id="GO:0016818">
    <property type="term" value="F:hydrolase activity, acting on acid anhydrides, in phosphorus-containing anhydrides"/>
    <property type="evidence" value="ECO:0007669"/>
    <property type="project" value="InterPro"/>
</dbReference>
<dbReference type="GO" id="GO:0005524">
    <property type="term" value="F:ATP binding"/>
    <property type="evidence" value="ECO:0007669"/>
    <property type="project" value="UniProtKB-KW"/>
</dbReference>
<evidence type="ECO:0000256" key="5">
    <source>
        <dbReference type="SAM" id="MobiDB-lite"/>
    </source>
</evidence>
<dbReference type="RefSeq" id="WP_085123704.1">
    <property type="nucleotide sequence ID" value="NZ_FWZX01000013.1"/>
</dbReference>
<dbReference type="Pfam" id="PF13307">
    <property type="entry name" value="Helicase_C_2"/>
    <property type="match status" value="1"/>
</dbReference>
<dbReference type="SMART" id="SM00491">
    <property type="entry name" value="HELICc2"/>
    <property type="match status" value="1"/>
</dbReference>
<feature type="compositionally biased region" description="Low complexity" evidence="5">
    <location>
        <begin position="11"/>
        <end position="22"/>
    </location>
</feature>
<dbReference type="SUPFAM" id="SSF52540">
    <property type="entry name" value="P-loop containing nucleoside triphosphate hydrolases"/>
    <property type="match status" value="1"/>
</dbReference>
<keyword evidence="7" id="KW-0347">Helicase</keyword>
<dbReference type="PANTHER" id="PTHR11472">
    <property type="entry name" value="DNA REPAIR DEAD HELICASE RAD3/XP-D SUBFAMILY MEMBER"/>
    <property type="match status" value="1"/>
</dbReference>
<keyword evidence="8" id="KW-1185">Reference proteome</keyword>
<feature type="region of interest" description="Disordered" evidence="5">
    <location>
        <begin position="1"/>
        <end position="22"/>
    </location>
</feature>
<dbReference type="GO" id="GO:0003678">
    <property type="term" value="F:DNA helicase activity"/>
    <property type="evidence" value="ECO:0007669"/>
    <property type="project" value="TreeGrafter"/>
</dbReference>
<dbReference type="InterPro" id="IPR027417">
    <property type="entry name" value="P-loop_NTPase"/>
</dbReference>
<keyword evidence="2" id="KW-0378">Hydrolase</keyword>
<reference evidence="7 8" key="1">
    <citation type="submission" date="2017-04" db="EMBL/GenBank/DDBJ databases">
        <authorList>
            <person name="Afonso C.L."/>
            <person name="Miller P.J."/>
            <person name="Scott M.A."/>
            <person name="Spackman E."/>
            <person name="Goraichik I."/>
            <person name="Dimitrov K.M."/>
            <person name="Suarez D.L."/>
            <person name="Swayne D.E."/>
        </authorList>
    </citation>
    <scope>NUCLEOTIDE SEQUENCE [LARGE SCALE GENOMIC DNA]</scope>
    <source>
        <strain evidence="7 8">USBA 355</strain>
    </source>
</reference>
<dbReference type="InterPro" id="IPR045028">
    <property type="entry name" value="DinG/Rad3-like"/>
</dbReference>
<sequence length="930" mass="100528">MSASDTVETHGPAPAEPGNGPAALVAGRGQALWLSSDGEVELLGPREAAERAAAEPPLLCHAPATARRLGLERLAGYDLLELFAFVRPAAFCAPTPRGLALSLGLAPPHSLDERALTLGLAADQLLREMAARGFEDPAARGIAFTMTRGGWLWGPPLLRALGTGATAAEAGEAPRAGQGYAVWERMAEWSEHAPPSQPSALPVEPAAARRRLAELVGEEAEVRPQQADYAEAIARAFAPREREGAPNLVLAEAGTGVGKTLGYIAPASLWAEQNEGAVWLSTYTRNLQRQIDDELARLYPQPAEKRRRVVVRKGRENYFCLLNYAEQARSVALKGGETAIGLGLMARWAGATRDGDMVGGDFPGWLADLIGRGRSLGLTDRRGECVFSACEFYRKCFIEKSVRRARQARMVVANHALVLIQAALGGDEDGQVPAEIVFDEGHHLFDAADGAFAAHLSGLEATELRRWLLGAEGRRSASASRLRGLKRRLEDLAAGDPAIEEALDEALRAARVLPGEGWHQRLANGNGQGPTEAFLARVRQQVLARARQAGEGYSLECETAAPVEGLLAAAAALDEALERLEAPLASLRKRLLAKLDQEAETLEGELRRRIDGAARSLEKRALLPVGAWRGMLRSLEEETPPSFVDWFAVERIEGREIDVGFRRHWLDPSEPLARAVLSRVQGAVVTSATLTDRSENPEADWRTAEQRAGVPYLAAPALRVRVDSPFDYPALTRVFVVTDVRKDDMDQVAAAFRELFLAAGGGGLGLFTAISRLKAVHGRIAKPLAERGLDLFAQHLDGLDVSTLVEIFRAEPDSCLLGTDAVRDGVDVPGRALRLIVFDRVPWPRPSLIHKARRSEAGGRGYDDRLTRLKLRQAFGRLVRRADDRGVFVLLDPMMPSRLATAFPEGVPFARVGLAEAIAATAAFLAPQDG</sequence>
<dbReference type="Gene3D" id="3.40.50.300">
    <property type="entry name" value="P-loop containing nucleotide triphosphate hydrolases"/>
    <property type="match status" value="2"/>
</dbReference>
<dbReference type="AlphaFoldDB" id="A0A1Y6C136"/>